<feature type="binding site" evidence="5">
    <location>
        <position position="191"/>
    </location>
    <ligand>
        <name>ATP</name>
        <dbReference type="ChEBI" id="CHEBI:30616"/>
    </ligand>
</feature>
<dbReference type="InterPro" id="IPR054350">
    <property type="entry name" value="PurT/PurK_preATP-grasp"/>
</dbReference>
<sequence length="367" mass="39105">MSAAPLAPGSVIGIIGGGQLARMLAMAAARLGYRTVVLEPDAFAPAAQVANNQIVAAYDDPEALDQLAMMADVITYEFENVPVSTVEHLEATHPVRPGSVALKVAQDRLSEKAMAQQLGAETALFAAVNSRADLDRAMAVTGLPAVLKTTRLGYDGKGQAKIMTPDDADAAFASMSRQAAILESFVDFECEISVVAARSIAGAFSAFDVAENEHRNHILHRSTVPSRLDAAVCAEAMAVAARIADHLGYVGIFAVEFFAVRDGESHRLLVNEIAPRVHNSGHWTEAACAISQFEQHIRAITGLPLGDPSRHSDCVMENLIGNEVDRVPEIAAQAGTVIHLYGKAEARPGRKMGHFTRIWPLRSVPAA</sequence>
<feature type="binding site" evidence="5">
    <location>
        <begin position="183"/>
        <end position="186"/>
    </location>
    <ligand>
        <name>ATP</name>
        <dbReference type="ChEBI" id="CHEBI:30616"/>
    </ligand>
</feature>
<feature type="binding site" evidence="5">
    <location>
        <begin position="153"/>
        <end position="159"/>
    </location>
    <ligand>
        <name>ATP</name>
        <dbReference type="ChEBI" id="CHEBI:30616"/>
    </ligand>
</feature>
<comment type="similarity">
    <text evidence="5 6">Belongs to the PurK/PurT family.</text>
</comment>
<evidence type="ECO:0000259" key="7">
    <source>
        <dbReference type="PROSITE" id="PS50975"/>
    </source>
</evidence>
<dbReference type="InterPro" id="IPR003135">
    <property type="entry name" value="ATP-grasp_carboxylate-amine"/>
</dbReference>
<dbReference type="Gene3D" id="3.30.1490.20">
    <property type="entry name" value="ATP-grasp fold, A domain"/>
    <property type="match status" value="1"/>
</dbReference>
<evidence type="ECO:0000256" key="2">
    <source>
        <dbReference type="ARBA" id="ARBA00022741"/>
    </source>
</evidence>
<dbReference type="GO" id="GO:0005829">
    <property type="term" value="C:cytosol"/>
    <property type="evidence" value="ECO:0007669"/>
    <property type="project" value="TreeGrafter"/>
</dbReference>
<accession>A0A317PHD2</accession>
<keyword evidence="4 5" id="KW-0067">ATP-binding</keyword>
<dbReference type="Pfam" id="PF02222">
    <property type="entry name" value="ATP-grasp"/>
    <property type="match status" value="1"/>
</dbReference>
<dbReference type="PROSITE" id="PS50975">
    <property type="entry name" value="ATP_GRASP"/>
    <property type="match status" value="1"/>
</dbReference>
<comment type="catalytic activity">
    <reaction evidence="5 6">
        <text>5-amino-1-(5-phospho-beta-D-ribosyl)imidazole + hydrogencarbonate + ATP = 5-carboxyamino-1-(5-phospho-D-ribosyl)imidazole + ADP + phosphate + 2 H(+)</text>
        <dbReference type="Rhea" id="RHEA:19317"/>
        <dbReference type="ChEBI" id="CHEBI:15378"/>
        <dbReference type="ChEBI" id="CHEBI:17544"/>
        <dbReference type="ChEBI" id="CHEBI:30616"/>
        <dbReference type="ChEBI" id="CHEBI:43474"/>
        <dbReference type="ChEBI" id="CHEBI:58730"/>
        <dbReference type="ChEBI" id="CHEBI:137981"/>
        <dbReference type="ChEBI" id="CHEBI:456216"/>
        <dbReference type="EC" id="6.3.4.18"/>
    </reaction>
</comment>
<keyword evidence="1 5" id="KW-0436">Ligase</keyword>
<feature type="binding site" evidence="5">
    <location>
        <position position="214"/>
    </location>
    <ligand>
        <name>ATP</name>
        <dbReference type="ChEBI" id="CHEBI:30616"/>
    </ligand>
</feature>
<comment type="subunit">
    <text evidence="5 6">Homodimer.</text>
</comment>
<dbReference type="RefSeq" id="WP_110034300.1">
    <property type="nucleotide sequence ID" value="NZ_QGTR01000007.1"/>
</dbReference>
<evidence type="ECO:0000256" key="1">
    <source>
        <dbReference type="ARBA" id="ARBA00022598"/>
    </source>
</evidence>
<dbReference type="GO" id="GO:0005524">
    <property type="term" value="F:ATP binding"/>
    <property type="evidence" value="ECO:0007669"/>
    <property type="project" value="UniProtKB-UniRule"/>
</dbReference>
<dbReference type="PANTHER" id="PTHR11609">
    <property type="entry name" value="PURINE BIOSYNTHESIS PROTEIN 6/7, PUR6/7"/>
    <property type="match status" value="1"/>
</dbReference>
<evidence type="ECO:0000313" key="9">
    <source>
        <dbReference type="Proteomes" id="UP000246352"/>
    </source>
</evidence>
<dbReference type="InterPro" id="IPR013815">
    <property type="entry name" value="ATP_grasp_subdomain_1"/>
</dbReference>
<feature type="binding site" evidence="5">
    <location>
        <begin position="271"/>
        <end position="272"/>
    </location>
    <ligand>
        <name>ATP</name>
        <dbReference type="ChEBI" id="CHEBI:30616"/>
    </ligand>
</feature>
<keyword evidence="9" id="KW-1185">Reference proteome</keyword>
<dbReference type="FunFam" id="3.40.50.20:FF:000016">
    <property type="entry name" value="N5-carboxyaminoimidazole ribonucleotide synthase"/>
    <property type="match status" value="1"/>
</dbReference>
<dbReference type="Pfam" id="PF17769">
    <property type="entry name" value="PurK_C"/>
    <property type="match status" value="1"/>
</dbReference>
<comment type="pathway">
    <text evidence="5 6">Purine metabolism; IMP biosynthesis via de novo pathway; 5-amino-1-(5-phospho-D-ribosyl)imidazole-4-carboxylate from 5-amino-1-(5-phospho-D-ribosyl)imidazole (N5-CAIR route): step 1/2.</text>
</comment>
<proteinExistence type="inferred from homology"/>
<gene>
    <name evidence="5 6" type="primary">purK</name>
    <name evidence="8" type="ORF">DFR52_107159</name>
</gene>
<dbReference type="NCBIfam" id="NF004679">
    <property type="entry name" value="PRK06019.1-5"/>
    <property type="match status" value="1"/>
</dbReference>
<dbReference type="NCBIfam" id="TIGR01161">
    <property type="entry name" value="purK"/>
    <property type="match status" value="1"/>
</dbReference>
<dbReference type="NCBIfam" id="NF004675">
    <property type="entry name" value="PRK06019.1-1"/>
    <property type="match status" value="1"/>
</dbReference>
<dbReference type="GO" id="GO:0004638">
    <property type="term" value="F:phosphoribosylaminoimidazole carboxylase activity"/>
    <property type="evidence" value="ECO:0007669"/>
    <property type="project" value="InterPro"/>
</dbReference>
<dbReference type="GO" id="GO:0006189">
    <property type="term" value="P:'de novo' IMP biosynthetic process"/>
    <property type="evidence" value="ECO:0007669"/>
    <property type="project" value="UniProtKB-UniRule"/>
</dbReference>
<dbReference type="InterPro" id="IPR040686">
    <property type="entry name" value="PurK_C"/>
</dbReference>
<dbReference type="InterPro" id="IPR011761">
    <property type="entry name" value="ATP-grasp"/>
</dbReference>
<comment type="function">
    <text evidence="5">Catalyzes the ATP-dependent conversion of 5-aminoimidazole ribonucleotide (AIR) and HCO(3)(-) to N5-carboxyaminoimidazole ribonucleotide (N5-CAIR).</text>
</comment>
<comment type="function">
    <text evidence="6">Catalyzes the ATP-dependent conversion of 5-aminoimidazole ribonucleotide (AIR) and HCO(3)- to N5-carboxyaminoimidazole ribonucleotide (N5-CAIR).</text>
</comment>
<evidence type="ECO:0000313" key="8">
    <source>
        <dbReference type="EMBL" id="PWV97245.1"/>
    </source>
</evidence>
<dbReference type="OrthoDB" id="9804625at2"/>
<reference evidence="8 9" key="1">
    <citation type="submission" date="2018-05" db="EMBL/GenBank/DDBJ databases">
        <title>Genomic Encyclopedia of Type Strains, Phase IV (KMG-IV): sequencing the most valuable type-strain genomes for metagenomic binning, comparative biology and taxonomic classification.</title>
        <authorList>
            <person name="Goeker M."/>
        </authorList>
    </citation>
    <scope>NUCLEOTIDE SEQUENCE [LARGE SCALE GENOMIC DNA]</scope>
    <source>
        <strain evidence="8 9">DSM 16791</strain>
    </source>
</reference>
<dbReference type="EMBL" id="QGTR01000007">
    <property type="protein sequence ID" value="PWV97245.1"/>
    <property type="molecule type" value="Genomic_DNA"/>
</dbReference>
<comment type="caution">
    <text evidence="8">The sequence shown here is derived from an EMBL/GenBank/DDBJ whole genome shotgun (WGS) entry which is preliminary data.</text>
</comment>
<dbReference type="InterPro" id="IPR011054">
    <property type="entry name" value="Rudment_hybrid_motif"/>
</dbReference>
<dbReference type="Proteomes" id="UP000246352">
    <property type="component" value="Unassembled WGS sequence"/>
</dbReference>
<evidence type="ECO:0000256" key="4">
    <source>
        <dbReference type="ARBA" id="ARBA00022840"/>
    </source>
</evidence>
<dbReference type="Gene3D" id="3.40.50.20">
    <property type="match status" value="1"/>
</dbReference>
<protein>
    <recommendedName>
        <fullName evidence="5 6">N5-carboxyaminoimidazole ribonucleotide synthase</fullName>
        <shortName evidence="5 6">N5-CAIR synthase</shortName>
        <ecNumber evidence="5 6">6.3.4.18</ecNumber>
    </recommendedName>
    <alternativeName>
        <fullName evidence="5 6">5-(carboxyamino)imidazole ribonucleotide synthetase</fullName>
    </alternativeName>
</protein>
<feature type="domain" description="ATP-grasp" evidence="7">
    <location>
        <begin position="112"/>
        <end position="301"/>
    </location>
</feature>
<feature type="binding site" evidence="5">
    <location>
        <position position="108"/>
    </location>
    <ligand>
        <name>ATP</name>
        <dbReference type="ChEBI" id="CHEBI:30616"/>
    </ligand>
</feature>
<name>A0A317PHD2_9HYPH</name>
<feature type="binding site" evidence="5">
    <location>
        <position position="148"/>
    </location>
    <ligand>
        <name>ATP</name>
        <dbReference type="ChEBI" id="CHEBI:30616"/>
    </ligand>
</feature>
<dbReference type="SUPFAM" id="SSF52440">
    <property type="entry name" value="PreATP-grasp domain"/>
    <property type="match status" value="1"/>
</dbReference>
<evidence type="ECO:0000256" key="5">
    <source>
        <dbReference type="HAMAP-Rule" id="MF_01928"/>
    </source>
</evidence>
<dbReference type="UniPathway" id="UPA00074">
    <property type="reaction ID" value="UER00942"/>
</dbReference>
<dbReference type="GO" id="GO:0046872">
    <property type="term" value="F:metal ion binding"/>
    <property type="evidence" value="ECO:0007669"/>
    <property type="project" value="InterPro"/>
</dbReference>
<dbReference type="Pfam" id="PF22660">
    <property type="entry name" value="RS_preATP-grasp-like"/>
    <property type="match status" value="1"/>
</dbReference>
<dbReference type="InterPro" id="IPR005875">
    <property type="entry name" value="PurK"/>
</dbReference>
<dbReference type="PANTHER" id="PTHR11609:SF5">
    <property type="entry name" value="PHOSPHORIBOSYLAMINOIMIDAZOLE CARBOXYLASE"/>
    <property type="match status" value="1"/>
</dbReference>
<dbReference type="GO" id="GO:0034028">
    <property type="term" value="F:5-(carboxyamino)imidazole ribonucleotide synthase activity"/>
    <property type="evidence" value="ECO:0007669"/>
    <property type="project" value="UniProtKB-UniRule"/>
</dbReference>
<keyword evidence="2 5" id="KW-0547">Nucleotide-binding</keyword>
<keyword evidence="3 5" id="KW-0658">Purine biosynthesis</keyword>
<dbReference type="AlphaFoldDB" id="A0A317PHD2"/>
<dbReference type="EC" id="6.3.4.18" evidence="5 6"/>
<dbReference type="SUPFAM" id="SSF56059">
    <property type="entry name" value="Glutathione synthetase ATP-binding domain-like"/>
    <property type="match status" value="1"/>
</dbReference>
<dbReference type="InterPro" id="IPR016185">
    <property type="entry name" value="PreATP-grasp_dom_sf"/>
</dbReference>
<dbReference type="NCBIfam" id="NF004676">
    <property type="entry name" value="PRK06019.1-2"/>
    <property type="match status" value="1"/>
</dbReference>
<evidence type="ECO:0000256" key="6">
    <source>
        <dbReference type="RuleBase" id="RU361200"/>
    </source>
</evidence>
<dbReference type="HAMAP" id="MF_01928">
    <property type="entry name" value="PurK"/>
    <property type="match status" value="1"/>
</dbReference>
<organism evidence="8 9">
    <name type="scientific">Hoeflea marina</name>
    <dbReference type="NCBI Taxonomy" id="274592"/>
    <lineage>
        <taxon>Bacteria</taxon>
        <taxon>Pseudomonadati</taxon>
        <taxon>Pseudomonadota</taxon>
        <taxon>Alphaproteobacteria</taxon>
        <taxon>Hyphomicrobiales</taxon>
        <taxon>Rhizobiaceae</taxon>
        <taxon>Hoeflea</taxon>
    </lineage>
</organism>
<evidence type="ECO:0000256" key="3">
    <source>
        <dbReference type="ARBA" id="ARBA00022755"/>
    </source>
</evidence>
<dbReference type="FunFam" id="3.30.1490.20:FF:000015">
    <property type="entry name" value="N5-carboxyaminoimidazole ribonucleotide synthase"/>
    <property type="match status" value="1"/>
</dbReference>
<dbReference type="Gene3D" id="3.30.470.20">
    <property type="entry name" value="ATP-grasp fold, B domain"/>
    <property type="match status" value="1"/>
</dbReference>
<dbReference type="SUPFAM" id="SSF51246">
    <property type="entry name" value="Rudiment single hybrid motif"/>
    <property type="match status" value="1"/>
</dbReference>